<keyword evidence="4" id="KW-0808">Transferase</keyword>
<dbReference type="PROSITE" id="PS50158">
    <property type="entry name" value="ZF_CCHC"/>
    <property type="match status" value="1"/>
</dbReference>
<proteinExistence type="predicted"/>
<keyword evidence="1" id="KW-0479">Metal-binding</keyword>
<evidence type="ECO:0000256" key="1">
    <source>
        <dbReference type="PROSITE-ProRule" id="PRU00047"/>
    </source>
</evidence>
<dbReference type="GO" id="GO:0003964">
    <property type="term" value="F:RNA-directed DNA polymerase activity"/>
    <property type="evidence" value="ECO:0007669"/>
    <property type="project" value="UniProtKB-KW"/>
</dbReference>
<reference evidence="4" key="2">
    <citation type="submission" date="2022-01" db="EMBL/GenBank/DDBJ databases">
        <authorList>
            <person name="Yamashiro T."/>
            <person name="Shiraishi A."/>
            <person name="Satake H."/>
            <person name="Nakayama K."/>
        </authorList>
    </citation>
    <scope>NUCLEOTIDE SEQUENCE</scope>
</reference>
<gene>
    <name evidence="4" type="ORF">Tco_0729740</name>
</gene>
<evidence type="ECO:0000313" key="4">
    <source>
        <dbReference type="EMBL" id="GJS79859.1"/>
    </source>
</evidence>
<evidence type="ECO:0000259" key="3">
    <source>
        <dbReference type="PROSITE" id="PS50158"/>
    </source>
</evidence>
<dbReference type="Gene3D" id="4.10.60.10">
    <property type="entry name" value="Zinc finger, CCHC-type"/>
    <property type="match status" value="1"/>
</dbReference>
<dbReference type="InterPro" id="IPR036875">
    <property type="entry name" value="Znf_CCHC_sf"/>
</dbReference>
<dbReference type="Pfam" id="PF00098">
    <property type="entry name" value="zf-CCHC"/>
    <property type="match status" value="1"/>
</dbReference>
<keyword evidence="4" id="KW-0695">RNA-directed DNA polymerase</keyword>
<feature type="compositionally biased region" description="Basic and acidic residues" evidence="2">
    <location>
        <begin position="77"/>
        <end position="99"/>
    </location>
</feature>
<comment type="caution">
    <text evidence="4">The sequence shown here is derived from an EMBL/GenBank/DDBJ whole genome shotgun (WGS) entry which is preliminary data.</text>
</comment>
<feature type="domain" description="CCHC-type" evidence="3">
    <location>
        <begin position="140"/>
        <end position="154"/>
    </location>
</feature>
<keyword evidence="1" id="KW-0863">Zinc-finger</keyword>
<keyword evidence="5" id="KW-1185">Reference proteome</keyword>
<sequence>MVGAGHATYTDRFHEFSRLVPHLVTSKNKRIERYIYGLAPPIRAMVAATEPTTIQSVILKARMLTVEAIRNGALKKISEKRGNNGEPSRDGNARDDNKRSRMGRAFATTTNPVRKEYTINAPKCTNCNYHHQLEVPCRLCTNCNRFGHLAKDCKVGPRVVNPPNARNPTAACGACFECSGMDHYKAACPRLN</sequence>
<dbReference type="SMART" id="SM00343">
    <property type="entry name" value="ZnF_C2HC"/>
    <property type="match status" value="2"/>
</dbReference>
<accession>A0ABQ4YPP6</accession>
<dbReference type="InterPro" id="IPR001878">
    <property type="entry name" value="Znf_CCHC"/>
</dbReference>
<feature type="region of interest" description="Disordered" evidence="2">
    <location>
        <begin position="77"/>
        <end position="105"/>
    </location>
</feature>
<evidence type="ECO:0000256" key="2">
    <source>
        <dbReference type="SAM" id="MobiDB-lite"/>
    </source>
</evidence>
<reference evidence="4" key="1">
    <citation type="journal article" date="2022" name="Int. J. Mol. Sci.">
        <title>Draft Genome of Tanacetum Coccineum: Genomic Comparison of Closely Related Tanacetum-Family Plants.</title>
        <authorList>
            <person name="Yamashiro T."/>
            <person name="Shiraishi A."/>
            <person name="Nakayama K."/>
            <person name="Satake H."/>
        </authorList>
    </citation>
    <scope>NUCLEOTIDE SEQUENCE</scope>
</reference>
<protein>
    <submittedName>
        <fullName evidence="4">Reverse transcriptase domain-containing protein</fullName>
    </submittedName>
</protein>
<keyword evidence="4" id="KW-0548">Nucleotidyltransferase</keyword>
<dbReference type="EMBL" id="BQNB010010629">
    <property type="protein sequence ID" value="GJS79859.1"/>
    <property type="molecule type" value="Genomic_DNA"/>
</dbReference>
<organism evidence="4 5">
    <name type="scientific">Tanacetum coccineum</name>
    <dbReference type="NCBI Taxonomy" id="301880"/>
    <lineage>
        <taxon>Eukaryota</taxon>
        <taxon>Viridiplantae</taxon>
        <taxon>Streptophyta</taxon>
        <taxon>Embryophyta</taxon>
        <taxon>Tracheophyta</taxon>
        <taxon>Spermatophyta</taxon>
        <taxon>Magnoliopsida</taxon>
        <taxon>eudicotyledons</taxon>
        <taxon>Gunneridae</taxon>
        <taxon>Pentapetalae</taxon>
        <taxon>asterids</taxon>
        <taxon>campanulids</taxon>
        <taxon>Asterales</taxon>
        <taxon>Asteraceae</taxon>
        <taxon>Asteroideae</taxon>
        <taxon>Anthemideae</taxon>
        <taxon>Anthemidinae</taxon>
        <taxon>Tanacetum</taxon>
    </lineage>
</organism>
<name>A0ABQ4YPP6_9ASTR</name>
<dbReference type="SUPFAM" id="SSF57756">
    <property type="entry name" value="Retrovirus zinc finger-like domains"/>
    <property type="match status" value="1"/>
</dbReference>
<dbReference type="Proteomes" id="UP001151760">
    <property type="component" value="Unassembled WGS sequence"/>
</dbReference>
<evidence type="ECO:0000313" key="5">
    <source>
        <dbReference type="Proteomes" id="UP001151760"/>
    </source>
</evidence>
<keyword evidence="1" id="KW-0862">Zinc</keyword>